<gene>
    <name evidence="1" type="ORF">BJ138DRAFT_610626</name>
</gene>
<evidence type="ECO:0000313" key="1">
    <source>
        <dbReference type="EMBL" id="KAH7906626.1"/>
    </source>
</evidence>
<proteinExistence type="predicted"/>
<comment type="caution">
    <text evidence="1">The sequence shown here is derived from an EMBL/GenBank/DDBJ whole genome shotgun (WGS) entry which is preliminary data.</text>
</comment>
<keyword evidence="2" id="KW-1185">Reference proteome</keyword>
<accession>A0ACB8A0J1</accession>
<name>A0ACB8A0J1_9AGAM</name>
<dbReference type="Proteomes" id="UP000790377">
    <property type="component" value="Unassembled WGS sequence"/>
</dbReference>
<evidence type="ECO:0000313" key="2">
    <source>
        <dbReference type="Proteomes" id="UP000790377"/>
    </source>
</evidence>
<protein>
    <submittedName>
        <fullName evidence="1">Uncharacterized protein</fullName>
    </submittedName>
</protein>
<sequence>MAFDTRGDRRVAGQRQDSQYHYLPPFPHIAALDETTFDAGSSPNRSSMYGNSTTLEAWIKTVCQAAEVQIEAGPDVFAKRNDLYSSKLHPYNCHYSPVEDDESESSSQMFATDIFRDSPWEPTPPSTILEDSDDTSSLSEPSFDDCKYGQETDGHSQYITIPWDSPWYRSPSPTPSPPPYSSCDAFFGTFPISCSSEVRQVMAQQELLLDIFHEELRRMIPRINDDEDDGNGSCASGEYDTDWLEEVDPEVVLAPMESFLDLCWGSVLQEEKRRSSCEPDVPIGYGEAF</sequence>
<dbReference type="EMBL" id="MU267994">
    <property type="protein sequence ID" value="KAH7906626.1"/>
    <property type="molecule type" value="Genomic_DNA"/>
</dbReference>
<reference evidence="1" key="1">
    <citation type="journal article" date="2021" name="New Phytol.">
        <title>Evolutionary innovations through gain and loss of genes in the ectomycorrhizal Boletales.</title>
        <authorList>
            <person name="Wu G."/>
            <person name="Miyauchi S."/>
            <person name="Morin E."/>
            <person name="Kuo A."/>
            <person name="Drula E."/>
            <person name="Varga T."/>
            <person name="Kohler A."/>
            <person name="Feng B."/>
            <person name="Cao Y."/>
            <person name="Lipzen A."/>
            <person name="Daum C."/>
            <person name="Hundley H."/>
            <person name="Pangilinan J."/>
            <person name="Johnson J."/>
            <person name="Barry K."/>
            <person name="LaButti K."/>
            <person name="Ng V."/>
            <person name="Ahrendt S."/>
            <person name="Min B."/>
            <person name="Choi I.G."/>
            <person name="Park H."/>
            <person name="Plett J.M."/>
            <person name="Magnuson J."/>
            <person name="Spatafora J.W."/>
            <person name="Nagy L.G."/>
            <person name="Henrissat B."/>
            <person name="Grigoriev I.V."/>
            <person name="Yang Z.L."/>
            <person name="Xu J."/>
            <person name="Martin F.M."/>
        </authorList>
    </citation>
    <scope>NUCLEOTIDE SEQUENCE</scope>
    <source>
        <strain evidence="1">ATCC 28755</strain>
    </source>
</reference>
<organism evidence="1 2">
    <name type="scientific">Hygrophoropsis aurantiaca</name>
    <dbReference type="NCBI Taxonomy" id="72124"/>
    <lineage>
        <taxon>Eukaryota</taxon>
        <taxon>Fungi</taxon>
        <taxon>Dikarya</taxon>
        <taxon>Basidiomycota</taxon>
        <taxon>Agaricomycotina</taxon>
        <taxon>Agaricomycetes</taxon>
        <taxon>Agaricomycetidae</taxon>
        <taxon>Boletales</taxon>
        <taxon>Coniophorineae</taxon>
        <taxon>Hygrophoropsidaceae</taxon>
        <taxon>Hygrophoropsis</taxon>
    </lineage>
</organism>